<dbReference type="PANTHER" id="PTHR24220">
    <property type="entry name" value="IMPORT ATP-BINDING PROTEIN"/>
    <property type="match status" value="1"/>
</dbReference>
<dbReference type="InterPro" id="IPR003439">
    <property type="entry name" value="ABC_transporter-like_ATP-bd"/>
</dbReference>
<dbReference type="InterPro" id="IPR017871">
    <property type="entry name" value="ABC_transporter-like_CS"/>
</dbReference>
<evidence type="ECO:0000256" key="3">
    <source>
        <dbReference type="ARBA" id="ARBA00022840"/>
    </source>
</evidence>
<evidence type="ECO:0000259" key="4">
    <source>
        <dbReference type="PROSITE" id="PS50893"/>
    </source>
</evidence>
<dbReference type="SMART" id="SM00382">
    <property type="entry name" value="AAA"/>
    <property type="match status" value="1"/>
</dbReference>
<dbReference type="Gene3D" id="3.40.50.300">
    <property type="entry name" value="P-loop containing nucleotide triphosphate hydrolases"/>
    <property type="match status" value="1"/>
</dbReference>
<dbReference type="CDD" id="cd03255">
    <property type="entry name" value="ABC_MJ0796_LolCDE_FtsE"/>
    <property type="match status" value="1"/>
</dbReference>
<comment type="caution">
    <text evidence="5">The sequence shown here is derived from an EMBL/GenBank/DDBJ whole genome shotgun (WGS) entry which is preliminary data.</text>
</comment>
<evidence type="ECO:0000256" key="1">
    <source>
        <dbReference type="ARBA" id="ARBA00022448"/>
    </source>
</evidence>
<dbReference type="PROSITE" id="PS50893">
    <property type="entry name" value="ABC_TRANSPORTER_2"/>
    <property type="match status" value="1"/>
</dbReference>
<dbReference type="Proteomes" id="UP001594351">
    <property type="component" value="Unassembled WGS sequence"/>
</dbReference>
<dbReference type="Pfam" id="PF00005">
    <property type="entry name" value="ABC_tran"/>
    <property type="match status" value="1"/>
</dbReference>
<dbReference type="PROSITE" id="PS00211">
    <property type="entry name" value="ABC_TRANSPORTER_1"/>
    <property type="match status" value="1"/>
</dbReference>
<dbReference type="InterPro" id="IPR017911">
    <property type="entry name" value="MacB-like_ATP-bd"/>
</dbReference>
<evidence type="ECO:0000313" key="5">
    <source>
        <dbReference type="EMBL" id="MFC1848971.1"/>
    </source>
</evidence>
<organism evidence="5 6">
    <name type="scientific">candidate division CSSED10-310 bacterium</name>
    <dbReference type="NCBI Taxonomy" id="2855610"/>
    <lineage>
        <taxon>Bacteria</taxon>
        <taxon>Bacteria division CSSED10-310</taxon>
    </lineage>
</organism>
<reference evidence="5 6" key="1">
    <citation type="submission" date="2024-09" db="EMBL/GenBank/DDBJ databases">
        <title>Laminarin stimulates single cell rates of sulfate reduction while oxygen inhibits transcriptomic activity in coastal marine sediment.</title>
        <authorList>
            <person name="Lindsay M."/>
            <person name="Orcutt B."/>
            <person name="Emerson D."/>
            <person name="Stepanauskas R."/>
            <person name="D'Angelo T."/>
        </authorList>
    </citation>
    <scope>NUCLEOTIDE SEQUENCE [LARGE SCALE GENOMIC DNA]</scope>
    <source>
        <strain evidence="5">SAG AM-311-K15</strain>
    </source>
</reference>
<feature type="domain" description="ABC transporter" evidence="4">
    <location>
        <begin position="6"/>
        <end position="239"/>
    </location>
</feature>
<dbReference type="GO" id="GO:0005524">
    <property type="term" value="F:ATP binding"/>
    <property type="evidence" value="ECO:0007669"/>
    <property type="project" value="UniProtKB-KW"/>
</dbReference>
<keyword evidence="1" id="KW-0813">Transport</keyword>
<dbReference type="InterPro" id="IPR027417">
    <property type="entry name" value="P-loop_NTPase"/>
</dbReference>
<dbReference type="EMBL" id="JBHPBY010000015">
    <property type="protein sequence ID" value="MFC1848971.1"/>
    <property type="molecule type" value="Genomic_DNA"/>
</dbReference>
<keyword evidence="3 5" id="KW-0067">ATP-binding</keyword>
<gene>
    <name evidence="5" type="ORF">ACFL27_02070</name>
</gene>
<name>A0ABV6YS80_UNCC1</name>
<proteinExistence type="predicted"/>
<keyword evidence="6" id="KW-1185">Reference proteome</keyword>
<evidence type="ECO:0000256" key="2">
    <source>
        <dbReference type="ARBA" id="ARBA00022741"/>
    </source>
</evidence>
<accession>A0ABV6YS80</accession>
<protein>
    <submittedName>
        <fullName evidence="5">ABC transporter ATP-binding protein</fullName>
    </submittedName>
</protein>
<dbReference type="InterPro" id="IPR015854">
    <property type="entry name" value="ABC_transpr_LolD-like"/>
</dbReference>
<evidence type="ECO:0000313" key="6">
    <source>
        <dbReference type="Proteomes" id="UP001594351"/>
    </source>
</evidence>
<dbReference type="SUPFAM" id="SSF52540">
    <property type="entry name" value="P-loop containing nucleoside triphosphate hydrolases"/>
    <property type="match status" value="1"/>
</dbReference>
<dbReference type="InterPro" id="IPR003593">
    <property type="entry name" value="AAA+_ATPase"/>
</dbReference>
<sequence length="241" mass="26757">MTKPLVELINIDKIYNPGLHEVRAADAISLAIMRGEFTAIAGPSGSGKTTLLNLIGCLDSPTAGEILIAGQSVVGLNNRQQARIRNEKIGFIFQQFNLIPVLTAFENVELAVQISTTIPHQQRREKIENLLKLVGLGEMMHRKPAELSGGQQQRVAIARALVKEPELVLADEPTANLDSQTATDILILMEKLNHELSTTFIFSTHDLMVMDYARRIIKLRDGRIVQIEEKGHHVLSREARD</sequence>
<keyword evidence="2" id="KW-0547">Nucleotide-binding</keyword>